<dbReference type="PROSITE" id="PS01186">
    <property type="entry name" value="EGF_2"/>
    <property type="match status" value="2"/>
</dbReference>
<keyword evidence="2" id="KW-0472">Membrane</keyword>
<feature type="chain" id="PRO_5044784301" description="EGF-like domain-containing protein" evidence="3">
    <location>
        <begin position="24"/>
        <end position="363"/>
    </location>
</feature>
<gene>
    <name evidence="5" type="ORF">ACHAXA_010661</name>
</gene>
<dbReference type="Pfam" id="PF23106">
    <property type="entry name" value="EGF_Teneurin"/>
    <property type="match status" value="1"/>
</dbReference>
<comment type="caution">
    <text evidence="1">Lacks conserved residue(s) required for the propagation of feature annotation.</text>
</comment>
<feature type="signal peptide" evidence="3">
    <location>
        <begin position="1"/>
        <end position="23"/>
    </location>
</feature>
<feature type="disulfide bond" evidence="1">
    <location>
        <begin position="93"/>
        <end position="102"/>
    </location>
</feature>
<protein>
    <recommendedName>
        <fullName evidence="4">EGF-like domain-containing protein</fullName>
    </recommendedName>
</protein>
<evidence type="ECO:0000256" key="1">
    <source>
        <dbReference type="PROSITE-ProRule" id="PRU00076"/>
    </source>
</evidence>
<dbReference type="PROSITE" id="PS50026">
    <property type="entry name" value="EGF_3"/>
    <property type="match status" value="2"/>
</dbReference>
<dbReference type="InterPro" id="IPR000742">
    <property type="entry name" value="EGF"/>
</dbReference>
<dbReference type="PANTHER" id="PTHR24033:SF151">
    <property type="entry name" value="NOTCH 2"/>
    <property type="match status" value="1"/>
</dbReference>
<dbReference type="Gene3D" id="2.10.25.10">
    <property type="entry name" value="Laminin"/>
    <property type="match status" value="2"/>
</dbReference>
<organism evidence="5 6">
    <name type="scientific">Cyclostephanos tholiformis</name>
    <dbReference type="NCBI Taxonomy" id="382380"/>
    <lineage>
        <taxon>Eukaryota</taxon>
        <taxon>Sar</taxon>
        <taxon>Stramenopiles</taxon>
        <taxon>Ochrophyta</taxon>
        <taxon>Bacillariophyta</taxon>
        <taxon>Coscinodiscophyceae</taxon>
        <taxon>Thalassiosirophycidae</taxon>
        <taxon>Stephanodiscales</taxon>
        <taxon>Stephanodiscaceae</taxon>
        <taxon>Cyclostephanos</taxon>
    </lineage>
</organism>
<reference evidence="5 6" key="1">
    <citation type="submission" date="2024-10" db="EMBL/GenBank/DDBJ databases">
        <title>Updated reference genomes for cyclostephanoid diatoms.</title>
        <authorList>
            <person name="Roberts W.R."/>
            <person name="Alverson A.J."/>
        </authorList>
    </citation>
    <scope>NUCLEOTIDE SEQUENCE [LARGE SCALE GENOMIC DNA]</scope>
    <source>
        <strain evidence="5 6">AJA228-03</strain>
    </source>
</reference>
<dbReference type="EMBL" id="JALLPB020000170">
    <property type="protein sequence ID" value="KAL3816001.1"/>
    <property type="molecule type" value="Genomic_DNA"/>
</dbReference>
<keyword evidence="6" id="KW-1185">Reference proteome</keyword>
<dbReference type="PROSITE" id="PS00022">
    <property type="entry name" value="EGF_1"/>
    <property type="match status" value="2"/>
</dbReference>
<keyword evidence="1" id="KW-1015">Disulfide bond</keyword>
<keyword evidence="1" id="KW-0245">EGF-like domain</keyword>
<sequence>MTLQTLAANAVLLLAASSSIVDSHSSLVAAQNDQRGMSSTLIDHSGSSYAICPEVQSLRCRNGSTCLPGASAIDERHSHLNLQTNEDGYYCDCLPGFIGHECQVEVDDCDPVTGYDPSGPEGALRSCYHGSKCRTSSSSSSSSSMQYYCDCESLNRNSASTAQKYAGIMCQHASTSMCAASLVVSSSSGGVSSSSTTSHSPNGQFCTNHGTCVRMVSGDELHPGCVCKDGWTGERCEQEKGTVHLTAQQAMEFAASKKSEAGVIAGNVLLGCYLVLIAALIVYLPVAFKRARGARDVPDAPPAGDSNFAPEKSSIATRGGVGVEALDADGSTTLGNFSIDDGDMESTLKEEVENGATALPGIV</sequence>
<accession>A0ABD3RU12</accession>
<dbReference type="Proteomes" id="UP001530377">
    <property type="component" value="Unassembled WGS sequence"/>
</dbReference>
<evidence type="ECO:0000313" key="5">
    <source>
        <dbReference type="EMBL" id="KAL3816001.1"/>
    </source>
</evidence>
<dbReference type="AlphaFoldDB" id="A0ABD3RU12"/>
<evidence type="ECO:0000256" key="3">
    <source>
        <dbReference type="SAM" id="SignalP"/>
    </source>
</evidence>
<dbReference type="PANTHER" id="PTHR24033">
    <property type="entry name" value="EGF-LIKE DOMAIN-CONTAINING PROTEIN"/>
    <property type="match status" value="1"/>
</dbReference>
<feature type="domain" description="EGF-like" evidence="4">
    <location>
        <begin position="202"/>
        <end position="237"/>
    </location>
</feature>
<feature type="disulfide bond" evidence="1">
    <location>
        <begin position="227"/>
        <end position="236"/>
    </location>
</feature>
<keyword evidence="2" id="KW-1133">Transmembrane helix</keyword>
<feature type="domain" description="EGF-like" evidence="4">
    <location>
        <begin position="56"/>
        <end position="103"/>
    </location>
</feature>
<dbReference type="InterPro" id="IPR051830">
    <property type="entry name" value="NOTCH_homolog"/>
</dbReference>
<evidence type="ECO:0000259" key="4">
    <source>
        <dbReference type="PROSITE" id="PS50026"/>
    </source>
</evidence>
<dbReference type="SUPFAM" id="SSF57196">
    <property type="entry name" value="EGF/Laminin"/>
    <property type="match status" value="1"/>
</dbReference>
<comment type="caution">
    <text evidence="5">The sequence shown here is derived from an EMBL/GenBank/DDBJ whole genome shotgun (WGS) entry which is preliminary data.</text>
</comment>
<proteinExistence type="predicted"/>
<name>A0ABD3RU12_9STRA</name>
<keyword evidence="2" id="KW-0812">Transmembrane</keyword>
<keyword evidence="3" id="KW-0732">Signal</keyword>
<dbReference type="SMART" id="SM00181">
    <property type="entry name" value="EGF"/>
    <property type="match status" value="3"/>
</dbReference>
<evidence type="ECO:0000313" key="6">
    <source>
        <dbReference type="Proteomes" id="UP001530377"/>
    </source>
</evidence>
<feature type="transmembrane region" description="Helical" evidence="2">
    <location>
        <begin position="264"/>
        <end position="286"/>
    </location>
</feature>
<evidence type="ECO:0000256" key="2">
    <source>
        <dbReference type="SAM" id="Phobius"/>
    </source>
</evidence>